<dbReference type="WBParaSite" id="EVEC_0001139701-mRNA-1">
    <property type="protein sequence ID" value="EVEC_0001139701-mRNA-1"/>
    <property type="gene ID" value="EVEC_0001139701"/>
</dbReference>
<evidence type="ECO:0000313" key="5">
    <source>
        <dbReference type="Proteomes" id="UP000274131"/>
    </source>
</evidence>
<comment type="caution">
    <text evidence="2">Lacks conserved residue(s) required for the propagation of feature annotation.</text>
</comment>
<protein>
    <submittedName>
        <fullName evidence="6">CUB domain-containing protein</fullName>
    </submittedName>
</protein>
<dbReference type="PANTHER" id="PTHR47537">
    <property type="entry name" value="CUBILIN"/>
    <property type="match status" value="1"/>
</dbReference>
<name>A0A0N4VKK9_ENTVE</name>
<reference evidence="6" key="1">
    <citation type="submission" date="2017-02" db="UniProtKB">
        <authorList>
            <consortium name="WormBaseParasite"/>
        </authorList>
    </citation>
    <scope>IDENTIFICATION</scope>
</reference>
<keyword evidence="1" id="KW-1015">Disulfide bond</keyword>
<dbReference type="PROSITE" id="PS01180">
    <property type="entry name" value="CUB"/>
    <property type="match status" value="1"/>
</dbReference>
<dbReference type="InterPro" id="IPR035914">
    <property type="entry name" value="Sperma_CUB_dom_sf"/>
</dbReference>
<feature type="domain" description="CUB" evidence="3">
    <location>
        <begin position="133"/>
        <end position="252"/>
    </location>
</feature>
<dbReference type="InterPro" id="IPR053207">
    <property type="entry name" value="Non-NMDA_GluR_Accessory"/>
</dbReference>
<dbReference type="STRING" id="51028.A0A0N4VKK9"/>
<evidence type="ECO:0000256" key="1">
    <source>
        <dbReference type="ARBA" id="ARBA00023157"/>
    </source>
</evidence>
<sequence>FGCGLEIQSPSIRSTNGDADIQQSTGIINSALLFHPQTPTYKCTLVFKGNAEEQVQITFLYFNLYTPNSNAKTDAERIMSTKNYLELTYEVRSTAIEKQPFSKAPYAFTLQYDFRTDLGLGSMNGERNTTTECYFILFRSSRQKVGNIQSPNYPGLYPRMIDCYYVFYGVDKEIVVISFENFDVEGLPTCEDESSDYVLFSNYQTDDRTNRKFCGQLKPLQPIRSESNYFRMTFKSNSMFDGYGFYAHYQFINSGIYTELEEIAD</sequence>
<dbReference type="PANTHER" id="PTHR47537:SF2">
    <property type="entry name" value="CUBILIN"/>
    <property type="match status" value="1"/>
</dbReference>
<dbReference type="AlphaFoldDB" id="A0A0N4VKK9"/>
<dbReference type="EMBL" id="UXUI01011116">
    <property type="protein sequence ID" value="VDD95954.1"/>
    <property type="molecule type" value="Genomic_DNA"/>
</dbReference>
<dbReference type="SUPFAM" id="SSF49854">
    <property type="entry name" value="Spermadhesin, CUB domain"/>
    <property type="match status" value="1"/>
</dbReference>
<dbReference type="Pfam" id="PF00431">
    <property type="entry name" value="CUB"/>
    <property type="match status" value="1"/>
</dbReference>
<evidence type="ECO:0000313" key="4">
    <source>
        <dbReference type="EMBL" id="VDD95954.1"/>
    </source>
</evidence>
<dbReference type="GO" id="GO:0005886">
    <property type="term" value="C:plasma membrane"/>
    <property type="evidence" value="ECO:0007669"/>
    <property type="project" value="TreeGrafter"/>
</dbReference>
<dbReference type="Gene3D" id="2.60.120.290">
    <property type="entry name" value="Spermadhesin, CUB domain"/>
    <property type="match status" value="1"/>
</dbReference>
<organism evidence="6">
    <name type="scientific">Enterobius vermicularis</name>
    <name type="common">Human pinworm</name>
    <dbReference type="NCBI Taxonomy" id="51028"/>
    <lineage>
        <taxon>Eukaryota</taxon>
        <taxon>Metazoa</taxon>
        <taxon>Ecdysozoa</taxon>
        <taxon>Nematoda</taxon>
        <taxon>Chromadorea</taxon>
        <taxon>Rhabditida</taxon>
        <taxon>Spirurina</taxon>
        <taxon>Oxyuridomorpha</taxon>
        <taxon>Oxyuroidea</taxon>
        <taxon>Oxyuridae</taxon>
        <taxon>Enterobius</taxon>
    </lineage>
</organism>
<evidence type="ECO:0000256" key="2">
    <source>
        <dbReference type="PROSITE-ProRule" id="PRU00059"/>
    </source>
</evidence>
<evidence type="ECO:0000259" key="3">
    <source>
        <dbReference type="PROSITE" id="PS01180"/>
    </source>
</evidence>
<dbReference type="OrthoDB" id="6369184at2759"/>
<gene>
    <name evidence="4" type="ORF">EVEC_LOCUS10705</name>
</gene>
<proteinExistence type="predicted"/>
<reference evidence="4 5" key="2">
    <citation type="submission" date="2018-10" db="EMBL/GenBank/DDBJ databases">
        <authorList>
            <consortium name="Pathogen Informatics"/>
        </authorList>
    </citation>
    <scope>NUCLEOTIDE SEQUENCE [LARGE SCALE GENOMIC DNA]</scope>
</reference>
<dbReference type="Proteomes" id="UP000274131">
    <property type="component" value="Unassembled WGS sequence"/>
</dbReference>
<evidence type="ECO:0000313" key="6">
    <source>
        <dbReference type="WBParaSite" id="EVEC_0001139701-mRNA-1"/>
    </source>
</evidence>
<keyword evidence="5" id="KW-1185">Reference proteome</keyword>
<dbReference type="CDD" id="cd00041">
    <property type="entry name" value="CUB"/>
    <property type="match status" value="1"/>
</dbReference>
<accession>A0A0N4VKK9</accession>
<dbReference type="FunFam" id="2.60.120.290:FF:000058">
    <property type="entry name" value="CUB domaincontaining protein"/>
    <property type="match status" value="1"/>
</dbReference>
<dbReference type="SMART" id="SM00042">
    <property type="entry name" value="CUB"/>
    <property type="match status" value="1"/>
</dbReference>
<dbReference type="InterPro" id="IPR000859">
    <property type="entry name" value="CUB_dom"/>
</dbReference>